<organism evidence="2 3">
    <name type="scientific">Phoenicibacter congonensis</name>
    <dbReference type="NCBI Taxonomy" id="1944646"/>
    <lineage>
        <taxon>Bacteria</taxon>
        <taxon>Bacillati</taxon>
        <taxon>Actinomycetota</taxon>
        <taxon>Coriobacteriia</taxon>
        <taxon>Eggerthellales</taxon>
        <taxon>Eggerthellaceae</taxon>
        <taxon>Phoenicibacter</taxon>
    </lineage>
</organism>
<name>A0AA43RII1_9ACTN</name>
<dbReference type="AlphaFoldDB" id="A0AA43RII1"/>
<keyword evidence="3" id="KW-1185">Reference proteome</keyword>
<feature type="transmembrane region" description="Helical" evidence="1">
    <location>
        <begin position="12"/>
        <end position="32"/>
    </location>
</feature>
<protein>
    <submittedName>
        <fullName evidence="2">Uncharacterized protein</fullName>
    </submittedName>
</protein>
<reference evidence="2" key="1">
    <citation type="submission" date="2023-07" db="EMBL/GenBank/DDBJ databases">
        <title>Between Cages and Wild: Unraveling the Impact of Captivity on Animal Microbiomes and Antimicrobial Resistance.</title>
        <authorList>
            <person name="Schmartz G.P."/>
            <person name="Rehner J."/>
            <person name="Schuff M.J."/>
            <person name="Becker S.L."/>
            <person name="Kravczyk M."/>
            <person name="Gurevich A."/>
            <person name="Francke R."/>
            <person name="Mueller R."/>
            <person name="Keller V."/>
            <person name="Keller A."/>
        </authorList>
    </citation>
    <scope>NUCLEOTIDE SEQUENCE</scope>
    <source>
        <strain evidence="2">S12M_St_49</strain>
    </source>
</reference>
<dbReference type="EMBL" id="JAUMVS010000147">
    <property type="protein sequence ID" value="MDO4842350.1"/>
    <property type="molecule type" value="Genomic_DNA"/>
</dbReference>
<evidence type="ECO:0000313" key="3">
    <source>
        <dbReference type="Proteomes" id="UP001168575"/>
    </source>
</evidence>
<keyword evidence="1" id="KW-0812">Transmembrane</keyword>
<feature type="transmembrane region" description="Helical" evidence="1">
    <location>
        <begin position="65"/>
        <end position="83"/>
    </location>
</feature>
<evidence type="ECO:0000313" key="2">
    <source>
        <dbReference type="EMBL" id="MDO4842350.1"/>
    </source>
</evidence>
<proteinExistence type="predicted"/>
<gene>
    <name evidence="2" type="ORF">Q3982_06720</name>
</gene>
<accession>A0AA43RII1</accession>
<feature type="transmembrane region" description="Helical" evidence="1">
    <location>
        <begin position="103"/>
        <end position="125"/>
    </location>
</feature>
<feature type="transmembrane region" description="Helical" evidence="1">
    <location>
        <begin position="38"/>
        <end position="58"/>
    </location>
</feature>
<sequence>MKKLLENKSYGFYVTFVSVVASIVCAAVYASMYSGSRYMEWPAVVAMLVGAAVSLVLMFTKKAGWANAVIAVADFVAFLYYVYGIYFYVSVVMVGIQATGFNSQFRVCTAMFAVLQVLNLVNVFLKQVKEEA</sequence>
<comment type="caution">
    <text evidence="2">The sequence shown here is derived from an EMBL/GenBank/DDBJ whole genome shotgun (WGS) entry which is preliminary data.</text>
</comment>
<keyword evidence="1" id="KW-0472">Membrane</keyword>
<keyword evidence="1" id="KW-1133">Transmembrane helix</keyword>
<evidence type="ECO:0000256" key="1">
    <source>
        <dbReference type="SAM" id="Phobius"/>
    </source>
</evidence>
<dbReference type="Proteomes" id="UP001168575">
    <property type="component" value="Unassembled WGS sequence"/>
</dbReference>